<dbReference type="EMBL" id="GGEC01004312">
    <property type="protein sequence ID" value="MBW84795.1"/>
    <property type="molecule type" value="Transcribed_RNA"/>
</dbReference>
<reference evidence="1" key="1">
    <citation type="submission" date="2018-02" db="EMBL/GenBank/DDBJ databases">
        <title>Rhizophora mucronata_Transcriptome.</title>
        <authorList>
            <person name="Meera S.P."/>
            <person name="Sreeshan A."/>
            <person name="Augustine A."/>
        </authorList>
    </citation>
    <scope>NUCLEOTIDE SEQUENCE</scope>
    <source>
        <tissue evidence="1">Leaf</tissue>
    </source>
</reference>
<dbReference type="AlphaFoldDB" id="A0A2P2IU88"/>
<organism evidence="1">
    <name type="scientific">Rhizophora mucronata</name>
    <name type="common">Asiatic mangrove</name>
    <dbReference type="NCBI Taxonomy" id="61149"/>
    <lineage>
        <taxon>Eukaryota</taxon>
        <taxon>Viridiplantae</taxon>
        <taxon>Streptophyta</taxon>
        <taxon>Embryophyta</taxon>
        <taxon>Tracheophyta</taxon>
        <taxon>Spermatophyta</taxon>
        <taxon>Magnoliopsida</taxon>
        <taxon>eudicotyledons</taxon>
        <taxon>Gunneridae</taxon>
        <taxon>Pentapetalae</taxon>
        <taxon>rosids</taxon>
        <taxon>fabids</taxon>
        <taxon>Malpighiales</taxon>
        <taxon>Rhizophoraceae</taxon>
        <taxon>Rhizophora</taxon>
    </lineage>
</organism>
<protein>
    <submittedName>
        <fullName evidence="1">Uncharacterized protein</fullName>
    </submittedName>
</protein>
<sequence>MKMKNKLIKASSNMAQEYPIQIFKLTRQASQVRPLILTS</sequence>
<evidence type="ECO:0000313" key="1">
    <source>
        <dbReference type="EMBL" id="MBW84795.1"/>
    </source>
</evidence>
<name>A0A2P2IU88_RHIMU</name>
<accession>A0A2P2IU88</accession>
<proteinExistence type="predicted"/>